<organism evidence="2 3">
    <name type="scientific">Nostoc minutum NIES-26</name>
    <dbReference type="NCBI Taxonomy" id="1844469"/>
    <lineage>
        <taxon>Bacteria</taxon>
        <taxon>Bacillati</taxon>
        <taxon>Cyanobacteriota</taxon>
        <taxon>Cyanophyceae</taxon>
        <taxon>Nostocales</taxon>
        <taxon>Nostocaceae</taxon>
        <taxon>Nostoc</taxon>
    </lineage>
</organism>
<dbReference type="Gene3D" id="1.10.260.40">
    <property type="entry name" value="lambda repressor-like DNA-binding domains"/>
    <property type="match status" value="1"/>
</dbReference>
<feature type="domain" description="HTH cro/C1-type" evidence="1">
    <location>
        <begin position="21"/>
        <end position="82"/>
    </location>
</feature>
<dbReference type="Pfam" id="PF20075">
    <property type="entry name" value="DUF6471"/>
    <property type="match status" value="1"/>
</dbReference>
<sequence>MAVDVNDVAYVRWNSEKIATVKNAMKQKNNMSARELAQALQTIGVSCSHQNLSKLLSGKYSIISLEIARGISEILSIPVKDLVKIYAFSVYNG</sequence>
<protein>
    <recommendedName>
        <fullName evidence="1">HTH cro/C1-type domain-containing protein</fullName>
    </recommendedName>
</protein>
<evidence type="ECO:0000313" key="2">
    <source>
        <dbReference type="EMBL" id="RCJ40608.1"/>
    </source>
</evidence>
<keyword evidence="3" id="KW-1185">Reference proteome</keyword>
<name>A0A367RVL5_9NOSO</name>
<dbReference type="GO" id="GO:0003677">
    <property type="term" value="F:DNA binding"/>
    <property type="evidence" value="ECO:0007669"/>
    <property type="project" value="InterPro"/>
</dbReference>
<gene>
    <name evidence="2" type="ORF">A6770_37695</name>
</gene>
<dbReference type="EMBL" id="LXQD01000049">
    <property type="protein sequence ID" value="RCJ40608.1"/>
    <property type="molecule type" value="Genomic_DNA"/>
</dbReference>
<dbReference type="SUPFAM" id="SSF47413">
    <property type="entry name" value="lambda repressor-like DNA-binding domains"/>
    <property type="match status" value="1"/>
</dbReference>
<dbReference type="InterPro" id="IPR045526">
    <property type="entry name" value="DUF6471"/>
</dbReference>
<comment type="caution">
    <text evidence="2">The sequence shown here is derived from an EMBL/GenBank/DDBJ whole genome shotgun (WGS) entry which is preliminary data.</text>
</comment>
<accession>A0A367RVL5</accession>
<proteinExistence type="predicted"/>
<reference evidence="2" key="1">
    <citation type="submission" date="2016-04" db="EMBL/GenBank/DDBJ databases">
        <authorList>
            <person name="Tabuchi Yagui T.R."/>
        </authorList>
    </citation>
    <scope>NUCLEOTIDE SEQUENCE [LARGE SCALE GENOMIC DNA]</scope>
    <source>
        <strain evidence="2">NIES-26</strain>
    </source>
</reference>
<evidence type="ECO:0000313" key="3">
    <source>
        <dbReference type="Proteomes" id="UP000252107"/>
    </source>
</evidence>
<dbReference type="PROSITE" id="PS50943">
    <property type="entry name" value="HTH_CROC1"/>
    <property type="match status" value="1"/>
</dbReference>
<dbReference type="AlphaFoldDB" id="A0A367RVL5"/>
<dbReference type="InterPro" id="IPR010982">
    <property type="entry name" value="Lambda_DNA-bd_dom_sf"/>
</dbReference>
<evidence type="ECO:0000259" key="1">
    <source>
        <dbReference type="PROSITE" id="PS50943"/>
    </source>
</evidence>
<dbReference type="Proteomes" id="UP000252107">
    <property type="component" value="Unassembled WGS sequence"/>
</dbReference>
<dbReference type="InterPro" id="IPR001387">
    <property type="entry name" value="Cro/C1-type_HTH"/>
</dbReference>